<gene>
    <name evidence="2" type="ORF">EVOR1521_LOCUS27880</name>
</gene>
<evidence type="ECO:0000313" key="2">
    <source>
        <dbReference type="EMBL" id="CAJ1405744.1"/>
    </source>
</evidence>
<name>A0AA36JIM4_9DINO</name>
<feature type="transmembrane region" description="Helical" evidence="1">
    <location>
        <begin position="129"/>
        <end position="150"/>
    </location>
</feature>
<feature type="transmembrane region" description="Helical" evidence="1">
    <location>
        <begin position="91"/>
        <end position="109"/>
    </location>
</feature>
<dbReference type="EMBL" id="CAUJNA010003599">
    <property type="protein sequence ID" value="CAJ1405744.1"/>
    <property type="molecule type" value="Genomic_DNA"/>
</dbReference>
<dbReference type="Proteomes" id="UP001178507">
    <property type="component" value="Unassembled WGS sequence"/>
</dbReference>
<dbReference type="InterPro" id="IPR035897">
    <property type="entry name" value="Toll_tir_struct_dom_sf"/>
</dbReference>
<organism evidence="2 3">
    <name type="scientific">Effrenium voratum</name>
    <dbReference type="NCBI Taxonomy" id="2562239"/>
    <lineage>
        <taxon>Eukaryota</taxon>
        <taxon>Sar</taxon>
        <taxon>Alveolata</taxon>
        <taxon>Dinophyceae</taxon>
        <taxon>Suessiales</taxon>
        <taxon>Symbiodiniaceae</taxon>
        <taxon>Effrenium</taxon>
    </lineage>
</organism>
<feature type="transmembrane region" description="Helical" evidence="1">
    <location>
        <begin position="39"/>
        <end position="58"/>
    </location>
</feature>
<proteinExistence type="predicted"/>
<keyword evidence="3" id="KW-1185">Reference proteome</keyword>
<dbReference type="AlphaFoldDB" id="A0AA36JIM4"/>
<feature type="transmembrane region" description="Helical" evidence="1">
    <location>
        <begin position="162"/>
        <end position="183"/>
    </location>
</feature>
<reference evidence="2" key="1">
    <citation type="submission" date="2023-08" db="EMBL/GenBank/DDBJ databases">
        <authorList>
            <person name="Chen Y."/>
            <person name="Shah S."/>
            <person name="Dougan E. K."/>
            <person name="Thang M."/>
            <person name="Chan C."/>
        </authorList>
    </citation>
    <scope>NUCLEOTIDE SEQUENCE</scope>
</reference>
<feature type="transmembrane region" description="Helical" evidence="1">
    <location>
        <begin position="195"/>
        <end position="215"/>
    </location>
</feature>
<evidence type="ECO:0000313" key="3">
    <source>
        <dbReference type="Proteomes" id="UP001178507"/>
    </source>
</evidence>
<keyword evidence="1" id="KW-0472">Membrane</keyword>
<protein>
    <submittedName>
        <fullName evidence="2">Uncharacterized protein</fullName>
    </submittedName>
</protein>
<accession>A0AA36JIM4</accession>
<comment type="caution">
    <text evidence="2">The sequence shown here is derived from an EMBL/GenBank/DDBJ whole genome shotgun (WGS) entry which is preliminary data.</text>
</comment>
<feature type="transmembrane region" description="Helical" evidence="1">
    <location>
        <begin position="12"/>
        <end position="33"/>
    </location>
</feature>
<dbReference type="Gene3D" id="3.40.50.10140">
    <property type="entry name" value="Toll/interleukin-1 receptor homology (TIR) domain"/>
    <property type="match status" value="1"/>
</dbReference>
<evidence type="ECO:0000256" key="1">
    <source>
        <dbReference type="SAM" id="Phobius"/>
    </source>
</evidence>
<sequence>MKVYTSWTAQSAAFLLVRDLLRSWGCLAFLFAVLPSDRYGAKIGSVLLIILGVKCLIWHTETLISYMRQLPAFYESAAPCYIEDKETDCNLGAFTIGAVSSLYIIMHLWQLPYLAWGLRMPSRATTARMWIGLAALHLTKGATDFAVLLPAMAVKVSQGQNVHVAVILCTLAHGVYGIGMGVLLTSGNFRRWTHFQLISASGSFTAAAGIAAFLGNRSKEKVMELAQQACRYISGDQLTWEDMAGSEPNSKLQALSTSCSLQDIDAFLSHSWHDAAESKWEALQAWRRAFKVQHQREPRLWIDKYCIDQTDIEASLMCLPVFLACCHTLLIIAGSTYFERLWCVEEVFVYLQMRRSVNSIELLPISDDMEERVNRFDVQAAQCVLNSDRQKLLATIEAGCENYRAFNQQVQHAFQVALKRAKWPLTV</sequence>
<keyword evidence="1" id="KW-0812">Transmembrane</keyword>
<keyword evidence="1" id="KW-1133">Transmembrane helix</keyword>